<proteinExistence type="predicted"/>
<evidence type="ECO:0000313" key="4">
    <source>
        <dbReference type="Proteomes" id="UP000178943"/>
    </source>
</evidence>
<dbReference type="AlphaFoldDB" id="A0A1F5VYA2"/>
<dbReference type="EMBL" id="MFGW01000002">
    <property type="protein sequence ID" value="OGF68315.1"/>
    <property type="molecule type" value="Genomic_DNA"/>
</dbReference>
<accession>A0A1F5VYA2</accession>
<dbReference type="STRING" id="1817863.A2Y62_11495"/>
<gene>
    <name evidence="3" type="ORF">A2Y62_11495</name>
</gene>
<feature type="domain" description="CRISPR type III-associated protein" evidence="2">
    <location>
        <begin position="10"/>
        <end position="199"/>
    </location>
</feature>
<dbReference type="Pfam" id="PF03787">
    <property type="entry name" value="RAMPs"/>
    <property type="match status" value="1"/>
</dbReference>
<keyword evidence="1" id="KW-0051">Antiviral defense</keyword>
<dbReference type="InterPro" id="IPR005537">
    <property type="entry name" value="RAMP_III_fam"/>
</dbReference>
<dbReference type="GO" id="GO:0051607">
    <property type="term" value="P:defense response to virus"/>
    <property type="evidence" value="ECO:0007669"/>
    <property type="project" value="UniProtKB-KW"/>
</dbReference>
<comment type="caution">
    <text evidence="3">The sequence shown here is derived from an EMBL/GenBank/DDBJ whole genome shotgun (WGS) entry which is preliminary data.</text>
</comment>
<dbReference type="Proteomes" id="UP000178943">
    <property type="component" value="Unassembled WGS sequence"/>
</dbReference>
<name>A0A1F5VYA2_9BACT</name>
<protein>
    <recommendedName>
        <fullName evidence="2">CRISPR type III-associated protein domain-containing protein</fullName>
    </recommendedName>
</protein>
<sequence length="304" mass="35224">MTWYIYSWSFQLKSPLHVGFHKIMHFFRTRPYVPGKLLWGTLTAKLTPVLGVNDYQKIGDFLKKAIRFGYLYPYIDDQIFLPKYTENGLIFGLLSKNEFFKKFISSMASTSIDSDSLSADEGMLHELEFINPYSIDDGKPVFMKGLLWIKEFRENEINIIRKNNKFFIKYNKRELNFEDELANSFQLGGERKYGFGLLELKKLNECKNLGEFSGEWFENGGEVHLKLNYSNSIWSHASHCNNIDIKGDIEPIVGRDWDSKGSGRKLNAQHELFWSPGSVLNEEKTFKIIDFGLWVPCNSTTGEA</sequence>
<reference evidence="3 4" key="1">
    <citation type="journal article" date="2016" name="Nat. Commun.">
        <title>Thousands of microbial genomes shed light on interconnected biogeochemical processes in an aquifer system.</title>
        <authorList>
            <person name="Anantharaman K."/>
            <person name="Brown C.T."/>
            <person name="Hug L.A."/>
            <person name="Sharon I."/>
            <person name="Castelle C.J."/>
            <person name="Probst A.J."/>
            <person name="Thomas B.C."/>
            <person name="Singh A."/>
            <person name="Wilkins M.J."/>
            <person name="Karaoz U."/>
            <person name="Brodie E.L."/>
            <person name="Williams K.H."/>
            <person name="Hubbard S.S."/>
            <person name="Banfield J.F."/>
        </authorList>
    </citation>
    <scope>NUCLEOTIDE SEQUENCE [LARGE SCALE GENOMIC DNA]</scope>
</reference>
<evidence type="ECO:0000313" key="3">
    <source>
        <dbReference type="EMBL" id="OGF68315.1"/>
    </source>
</evidence>
<evidence type="ECO:0000259" key="2">
    <source>
        <dbReference type="Pfam" id="PF03787"/>
    </source>
</evidence>
<dbReference type="CDD" id="cd09726">
    <property type="entry name" value="RAMP_I_III"/>
    <property type="match status" value="1"/>
</dbReference>
<evidence type="ECO:0000256" key="1">
    <source>
        <dbReference type="ARBA" id="ARBA00023118"/>
    </source>
</evidence>
<organism evidence="3 4">
    <name type="scientific">Candidatus Fischerbacteria bacterium RBG_13_37_8</name>
    <dbReference type="NCBI Taxonomy" id="1817863"/>
    <lineage>
        <taxon>Bacteria</taxon>
        <taxon>Candidatus Fischeribacteriota</taxon>
    </lineage>
</organism>